<organism evidence="2 3">
    <name type="scientific">Sphagnurus paluster</name>
    <dbReference type="NCBI Taxonomy" id="117069"/>
    <lineage>
        <taxon>Eukaryota</taxon>
        <taxon>Fungi</taxon>
        <taxon>Dikarya</taxon>
        <taxon>Basidiomycota</taxon>
        <taxon>Agaricomycotina</taxon>
        <taxon>Agaricomycetes</taxon>
        <taxon>Agaricomycetidae</taxon>
        <taxon>Agaricales</taxon>
        <taxon>Tricholomatineae</taxon>
        <taxon>Lyophyllaceae</taxon>
        <taxon>Sphagnurus</taxon>
    </lineage>
</organism>
<gene>
    <name evidence="2" type="ORF">H0H81_006316</name>
</gene>
<proteinExistence type="predicted"/>
<reference evidence="2" key="1">
    <citation type="submission" date="2021-02" db="EMBL/GenBank/DDBJ databases">
        <authorList>
            <person name="Nieuwenhuis M."/>
            <person name="Van De Peppel L.J.J."/>
        </authorList>
    </citation>
    <scope>NUCLEOTIDE SEQUENCE</scope>
    <source>
        <strain evidence="2">D49</strain>
    </source>
</reference>
<protein>
    <recommendedName>
        <fullName evidence="1">Virilizer N-terminal domain-containing protein</fullName>
    </recommendedName>
</protein>
<comment type="caution">
    <text evidence="2">The sequence shown here is derived from an EMBL/GenBank/DDBJ whole genome shotgun (WGS) entry which is preliminary data.</text>
</comment>
<reference evidence="2" key="2">
    <citation type="submission" date="2021-10" db="EMBL/GenBank/DDBJ databases">
        <title>Phylogenomics reveals ancestral predisposition of the termite-cultivated fungus Termitomyces towards a domesticated lifestyle.</title>
        <authorList>
            <person name="Auxier B."/>
            <person name="Grum-Grzhimaylo A."/>
            <person name="Cardenas M.E."/>
            <person name="Lodge J.D."/>
            <person name="Laessoe T."/>
            <person name="Pedersen O."/>
            <person name="Smith M.E."/>
            <person name="Kuyper T.W."/>
            <person name="Franco-Molano E.A."/>
            <person name="Baroni T.J."/>
            <person name="Aanen D.K."/>
        </authorList>
    </citation>
    <scope>NUCLEOTIDE SEQUENCE</scope>
    <source>
        <strain evidence="2">D49</strain>
    </source>
</reference>
<dbReference type="Pfam" id="PF15912">
    <property type="entry name" value="VIR_N"/>
    <property type="match status" value="1"/>
</dbReference>
<evidence type="ECO:0000259" key="1">
    <source>
        <dbReference type="Pfam" id="PF15912"/>
    </source>
</evidence>
<dbReference type="InterPro" id="IPR031801">
    <property type="entry name" value="VIR_N"/>
</dbReference>
<dbReference type="AlphaFoldDB" id="A0A9P7KM01"/>
<evidence type="ECO:0000313" key="2">
    <source>
        <dbReference type="EMBL" id="KAG5652096.1"/>
    </source>
</evidence>
<feature type="domain" description="Virilizer N-terminal" evidence="1">
    <location>
        <begin position="13"/>
        <end position="145"/>
    </location>
</feature>
<dbReference type="EMBL" id="JABCKI010000162">
    <property type="protein sequence ID" value="KAG5652096.1"/>
    <property type="molecule type" value="Genomic_DNA"/>
</dbReference>
<dbReference type="OrthoDB" id="2011702at2759"/>
<accession>A0A9P7KM01</accession>
<keyword evidence="3" id="KW-1185">Reference proteome</keyword>
<name>A0A9P7KM01_9AGAR</name>
<evidence type="ECO:0000313" key="3">
    <source>
        <dbReference type="Proteomes" id="UP000717328"/>
    </source>
</evidence>
<sequence length="401" mass="44361">MLLHWCTVSPQGQDNIAAIRFAYPVRISSICVFPTGTHPFVNAPDVVAKTEPEAFYLELFLNAHPIPQADTKEKPRPANALIPTVIAYAGGQVDFTVDMGSDYATRLMILKGKFDVLSMAIYGEIVADTPSPTQNYEAKPLPPIEHTTLSKAVDPSISSDPTTLAKRLLDLIPNSPPLSLVVRLMFCLKPSDADWDSPEFPYLHADLEHEVDVEPSLETVMDLLSKPVRDDASEEDLEAFALRVSGCLSTPKDNNHAYQIAELLSLSASQHPSLARALLDLDKKTLLCLLDAVTNADIARQMSNETFLKNLASLQETSRTDTYTQFAARRLASRIRDWTCFEDALSNTRGGFNQSWNMLKEIAAEEQSMGIWLESVILHEDIVTKLAENPVLANLQSHAPF</sequence>
<dbReference type="Proteomes" id="UP000717328">
    <property type="component" value="Unassembled WGS sequence"/>
</dbReference>